<dbReference type="Proteomes" id="UP000326198">
    <property type="component" value="Unassembled WGS sequence"/>
</dbReference>
<name>A0A5N7ARX7_9EURO</name>
<evidence type="ECO:0000313" key="3">
    <source>
        <dbReference type="EMBL" id="KAE8372605.1"/>
    </source>
</evidence>
<feature type="transmembrane region" description="Helical" evidence="1">
    <location>
        <begin position="12"/>
        <end position="35"/>
    </location>
</feature>
<feature type="transmembrane region" description="Helical" evidence="1">
    <location>
        <begin position="112"/>
        <end position="129"/>
    </location>
</feature>
<dbReference type="OrthoDB" id="10561077at2759"/>
<sequence length="181" mass="21018">MGRSTHISLIWHLFFSLCIALSSFVCLPSPSLLLFQHHSLLYILRYISSFGRNGRSTEPCRIILCRCTEFNTENNQDSPLPVLSGSDTFFTYLSCFRFRLLLYHSVCSTERIILFYFIFFFTFLFFFSIRAELIPFAMCLSPPSARFPISLFPSLCATFPICIFFLPFLLNNSPPFKWCSV</sequence>
<feature type="signal peptide" evidence="2">
    <location>
        <begin position="1"/>
        <end position="20"/>
    </location>
</feature>
<gene>
    <name evidence="3" type="ORF">BDV26DRAFT_90714</name>
</gene>
<keyword evidence="1" id="KW-0812">Transmembrane</keyword>
<protein>
    <submittedName>
        <fullName evidence="3">Uncharacterized protein</fullName>
    </submittedName>
</protein>
<dbReference type="AlphaFoldDB" id="A0A5N7ARX7"/>
<keyword evidence="2" id="KW-0732">Signal</keyword>
<reference evidence="3 4" key="1">
    <citation type="submission" date="2019-04" db="EMBL/GenBank/DDBJ databases">
        <title>Friends and foes A comparative genomics studyof 23 Aspergillus species from section Flavi.</title>
        <authorList>
            <consortium name="DOE Joint Genome Institute"/>
            <person name="Kjaerbolling I."/>
            <person name="Vesth T."/>
            <person name="Frisvad J.C."/>
            <person name="Nybo J.L."/>
            <person name="Theobald S."/>
            <person name="Kildgaard S."/>
            <person name="Isbrandt T."/>
            <person name="Kuo A."/>
            <person name="Sato A."/>
            <person name="Lyhne E.K."/>
            <person name="Kogle M.E."/>
            <person name="Wiebenga A."/>
            <person name="Kun R.S."/>
            <person name="Lubbers R.J."/>
            <person name="Makela M.R."/>
            <person name="Barry K."/>
            <person name="Chovatia M."/>
            <person name="Clum A."/>
            <person name="Daum C."/>
            <person name="Haridas S."/>
            <person name="He G."/>
            <person name="LaButti K."/>
            <person name="Lipzen A."/>
            <person name="Mondo S."/>
            <person name="Riley R."/>
            <person name="Salamov A."/>
            <person name="Simmons B.A."/>
            <person name="Magnuson J.K."/>
            <person name="Henrissat B."/>
            <person name="Mortensen U.H."/>
            <person name="Larsen T.O."/>
            <person name="Devries R.P."/>
            <person name="Grigoriev I.V."/>
            <person name="Machida M."/>
            <person name="Baker S.E."/>
            <person name="Andersen M.R."/>
        </authorList>
    </citation>
    <scope>NUCLEOTIDE SEQUENCE [LARGE SCALE GENOMIC DNA]</scope>
    <source>
        <strain evidence="3 4">IBT 29228</strain>
    </source>
</reference>
<keyword evidence="4" id="KW-1185">Reference proteome</keyword>
<keyword evidence="1" id="KW-1133">Transmembrane helix</keyword>
<evidence type="ECO:0000313" key="4">
    <source>
        <dbReference type="Proteomes" id="UP000326198"/>
    </source>
</evidence>
<proteinExistence type="predicted"/>
<evidence type="ECO:0000256" key="1">
    <source>
        <dbReference type="SAM" id="Phobius"/>
    </source>
</evidence>
<dbReference type="EMBL" id="ML736350">
    <property type="protein sequence ID" value="KAE8372605.1"/>
    <property type="molecule type" value="Genomic_DNA"/>
</dbReference>
<feature type="transmembrane region" description="Helical" evidence="1">
    <location>
        <begin position="149"/>
        <end position="170"/>
    </location>
</feature>
<feature type="chain" id="PRO_5025047407" evidence="2">
    <location>
        <begin position="21"/>
        <end position="181"/>
    </location>
</feature>
<keyword evidence="1" id="KW-0472">Membrane</keyword>
<evidence type="ECO:0000256" key="2">
    <source>
        <dbReference type="SAM" id="SignalP"/>
    </source>
</evidence>
<organism evidence="3 4">
    <name type="scientific">Aspergillus bertholletiae</name>
    <dbReference type="NCBI Taxonomy" id="1226010"/>
    <lineage>
        <taxon>Eukaryota</taxon>
        <taxon>Fungi</taxon>
        <taxon>Dikarya</taxon>
        <taxon>Ascomycota</taxon>
        <taxon>Pezizomycotina</taxon>
        <taxon>Eurotiomycetes</taxon>
        <taxon>Eurotiomycetidae</taxon>
        <taxon>Eurotiales</taxon>
        <taxon>Aspergillaceae</taxon>
        <taxon>Aspergillus</taxon>
        <taxon>Aspergillus subgen. Circumdati</taxon>
    </lineage>
</organism>
<accession>A0A5N7ARX7</accession>